<name>A0A7X1AU93_9BACT</name>
<dbReference type="Proteomes" id="UP000525652">
    <property type="component" value="Unassembled WGS sequence"/>
</dbReference>
<dbReference type="RefSeq" id="WP_185690918.1">
    <property type="nucleotide sequence ID" value="NZ_JACHVA010000001.1"/>
</dbReference>
<accession>A0A7X1AU93</accession>
<organism evidence="2 3">
    <name type="scientific">Puniceicoccus vermicola</name>
    <dbReference type="NCBI Taxonomy" id="388746"/>
    <lineage>
        <taxon>Bacteria</taxon>
        <taxon>Pseudomonadati</taxon>
        <taxon>Verrucomicrobiota</taxon>
        <taxon>Opitutia</taxon>
        <taxon>Puniceicoccales</taxon>
        <taxon>Puniceicoccaceae</taxon>
        <taxon>Puniceicoccus</taxon>
    </lineage>
</organism>
<dbReference type="EMBL" id="JACHVA010000001">
    <property type="protein sequence ID" value="MBC2600160.1"/>
    <property type="molecule type" value="Genomic_DNA"/>
</dbReference>
<proteinExistence type="predicted"/>
<dbReference type="AlphaFoldDB" id="A0A7X1AU93"/>
<gene>
    <name evidence="2" type="ORF">H5P30_00025</name>
</gene>
<sequence length="378" mass="42490">MQNIPGILGCLFGACALIIVLLQSPDETNPSDNPRKISENSGDQFSKGWERSKSEPTVEEELMSEAVLQAAIDEALEAKFADTEWFSTKLAGLAEDPKGSDKIREVMGRRNQYHRIDLSDYPTTEGKIDAILRRFLGQNHYSSNNDLVKQMREMGPDSIDLLMERLNLVGSQDWAQRMALVDALKGRIPEDHREEVIRQFRKSGAFVDFIKDYQVTEVEDQLMGVIAGTQQFENNQHTGNYRDLMEAAIRLNPDRAEDALFEHARYGDRPGEAAQMLASLPDVDPRPAIETALPRLSNRYQRANMVPIALEHGASGSLELAERALRENAKDGYRTDQVLKAVRLHTGAIGDPIDVADWIAANRDQFIWNPEARAYVLP</sequence>
<protein>
    <submittedName>
        <fullName evidence="2">Uncharacterized protein</fullName>
    </submittedName>
</protein>
<keyword evidence="3" id="KW-1185">Reference proteome</keyword>
<evidence type="ECO:0000256" key="1">
    <source>
        <dbReference type="SAM" id="MobiDB-lite"/>
    </source>
</evidence>
<comment type="caution">
    <text evidence="2">The sequence shown here is derived from an EMBL/GenBank/DDBJ whole genome shotgun (WGS) entry which is preliminary data.</text>
</comment>
<evidence type="ECO:0000313" key="3">
    <source>
        <dbReference type="Proteomes" id="UP000525652"/>
    </source>
</evidence>
<evidence type="ECO:0000313" key="2">
    <source>
        <dbReference type="EMBL" id="MBC2600160.1"/>
    </source>
</evidence>
<feature type="region of interest" description="Disordered" evidence="1">
    <location>
        <begin position="28"/>
        <end position="60"/>
    </location>
</feature>
<reference evidence="2 3" key="1">
    <citation type="submission" date="2020-07" db="EMBL/GenBank/DDBJ databases">
        <authorList>
            <person name="Feng X."/>
        </authorList>
    </citation>
    <scope>NUCLEOTIDE SEQUENCE [LARGE SCALE GENOMIC DNA]</scope>
    <source>
        <strain evidence="2 3">JCM14086</strain>
    </source>
</reference>